<gene>
    <name evidence="2" type="ORF">NGM99_10195</name>
</gene>
<dbReference type="Gene3D" id="3.90.1480.10">
    <property type="entry name" value="Alpha-2,3-sialyltransferase"/>
    <property type="match status" value="1"/>
</dbReference>
<organism evidence="2 3">
    <name type="scientific">Mesorhizobium liriopis</name>
    <dbReference type="NCBI Taxonomy" id="2953882"/>
    <lineage>
        <taxon>Bacteria</taxon>
        <taxon>Pseudomonadati</taxon>
        <taxon>Pseudomonadota</taxon>
        <taxon>Alphaproteobacteria</taxon>
        <taxon>Hyphomicrobiales</taxon>
        <taxon>Phyllobacteriaceae</taxon>
        <taxon>Mesorhizobium</taxon>
    </lineage>
</organism>
<dbReference type="RefSeq" id="WP_252818561.1">
    <property type="nucleotide sequence ID" value="NZ_JAMXQS010000005.1"/>
</dbReference>
<keyword evidence="3" id="KW-1185">Reference proteome</keyword>
<evidence type="ECO:0000259" key="1">
    <source>
        <dbReference type="Pfam" id="PF01973"/>
    </source>
</evidence>
<proteinExistence type="predicted"/>
<evidence type="ECO:0000313" key="3">
    <source>
        <dbReference type="Proteomes" id="UP001205906"/>
    </source>
</evidence>
<name>A0ABT1C5Q8_9HYPH</name>
<dbReference type="Proteomes" id="UP001205906">
    <property type="component" value="Unassembled WGS sequence"/>
</dbReference>
<protein>
    <submittedName>
        <fullName evidence="2">DUF115 domain-containing protein</fullName>
    </submittedName>
</protein>
<dbReference type="Pfam" id="PF01973">
    <property type="entry name" value="MptE-like"/>
    <property type="match status" value="1"/>
</dbReference>
<feature type="domain" description="6-hydroxymethylpterin diphosphokinase MptE-like" evidence="1">
    <location>
        <begin position="67"/>
        <end position="227"/>
    </location>
</feature>
<dbReference type="EMBL" id="JAMXQS010000005">
    <property type="protein sequence ID" value="MCO6050159.1"/>
    <property type="molecule type" value="Genomic_DNA"/>
</dbReference>
<reference evidence="2 3" key="1">
    <citation type="submission" date="2022-06" db="EMBL/GenBank/DDBJ databases">
        <title>Mesorhizobium sp. strain RP14 Genome sequencing and assembly.</title>
        <authorList>
            <person name="Kim I."/>
        </authorList>
    </citation>
    <scope>NUCLEOTIDE SEQUENCE [LARGE SCALE GENOMIC DNA]</scope>
    <source>
        <strain evidence="3">RP14(2022)</strain>
    </source>
</reference>
<evidence type="ECO:0000313" key="2">
    <source>
        <dbReference type="EMBL" id="MCO6050159.1"/>
    </source>
</evidence>
<sequence>MQSEALQQRLDRILLETGYTGAAGRAFSRVLFSLSEQLDRAASAVVCALPPRLLTRSADRQLLKRNRELFGRHAGQRCFILGNGPSLLKEDVGLLSDEICITVNQGHRFTERAGLQPRYHAVVDPIHISDEYNHLFKEWAALERDCGTTLLLSTQIADRFAALGQPTAHYAVKQYLISTYFDRNNRMVPIDLHYVQPGYVSVIHFSIVAALYMGFSEICLLGCDMDFFIRPEAPFSHSYDEASVCPKSSADLFGWDQVDLMAWALVEYRAFRQLGRLAESRGARIVNSSAYGALNVYPRKLLRDIASDLKVST</sequence>
<dbReference type="InterPro" id="IPR002826">
    <property type="entry name" value="MptE-like"/>
</dbReference>
<accession>A0ABT1C5Q8</accession>
<comment type="caution">
    <text evidence="2">The sequence shown here is derived from an EMBL/GenBank/DDBJ whole genome shotgun (WGS) entry which is preliminary data.</text>
</comment>